<gene>
    <name evidence="4" type="ORF">H0486_00990</name>
</gene>
<sequence>MKINQNVVLITGGSSGIGLALARHFLEKENKVIIIGRSMDKLLSVKKQYPRIHIEKADITVEEDIKVLVHKYPDVNILINNAGIHMECDFKNSSLDTQSIKQEISTDFIAPVLLSKYFIPSLLLKKEAAIINISSYFGISPKQSAPIYSASKAALRSFSKALRVQLEGTSVKVFDILSFRSFIHSIPVSSVL</sequence>
<evidence type="ECO:0000313" key="4">
    <source>
        <dbReference type="EMBL" id="MBB2181468.1"/>
    </source>
</evidence>
<name>A0A839JW61_9FIRM</name>
<dbReference type="InterPro" id="IPR036291">
    <property type="entry name" value="NAD(P)-bd_dom_sf"/>
</dbReference>
<dbReference type="InterPro" id="IPR020904">
    <property type="entry name" value="Sc_DH/Rdtase_CS"/>
</dbReference>
<protein>
    <submittedName>
        <fullName evidence="4">SDR family NAD(P)-dependent oxidoreductase</fullName>
    </submittedName>
</protein>
<evidence type="ECO:0000313" key="5">
    <source>
        <dbReference type="Proteomes" id="UP000574276"/>
    </source>
</evidence>
<dbReference type="RefSeq" id="WP_228351248.1">
    <property type="nucleotide sequence ID" value="NZ_JACEGA010000001.1"/>
</dbReference>
<dbReference type="SUPFAM" id="SSF51735">
    <property type="entry name" value="NAD(P)-binding Rossmann-fold domains"/>
    <property type="match status" value="1"/>
</dbReference>
<dbReference type="Proteomes" id="UP000574276">
    <property type="component" value="Unassembled WGS sequence"/>
</dbReference>
<evidence type="ECO:0000256" key="3">
    <source>
        <dbReference type="RuleBase" id="RU000363"/>
    </source>
</evidence>
<keyword evidence="5" id="KW-1185">Reference proteome</keyword>
<dbReference type="PANTHER" id="PTHR44169">
    <property type="entry name" value="NADPH-DEPENDENT 1-ACYLDIHYDROXYACETONE PHOSPHATE REDUCTASE"/>
    <property type="match status" value="1"/>
</dbReference>
<dbReference type="PRINTS" id="PR00081">
    <property type="entry name" value="GDHRDH"/>
</dbReference>
<comment type="caution">
    <text evidence="4">The sequence shown here is derived from an EMBL/GenBank/DDBJ whole genome shotgun (WGS) entry which is preliminary data.</text>
</comment>
<dbReference type="GO" id="GO:0000140">
    <property type="term" value="F:acylglycerone-phosphate reductase (NADP+) activity"/>
    <property type="evidence" value="ECO:0007669"/>
    <property type="project" value="TreeGrafter"/>
</dbReference>
<dbReference type="GO" id="GO:0019433">
    <property type="term" value="P:triglyceride catabolic process"/>
    <property type="evidence" value="ECO:0007669"/>
    <property type="project" value="TreeGrafter"/>
</dbReference>
<proteinExistence type="inferred from homology"/>
<dbReference type="PRINTS" id="PR00080">
    <property type="entry name" value="SDRFAMILY"/>
</dbReference>
<organism evidence="4 5">
    <name type="scientific">Variimorphobacter saccharofermentans</name>
    <dbReference type="NCBI Taxonomy" id="2755051"/>
    <lineage>
        <taxon>Bacteria</taxon>
        <taxon>Bacillati</taxon>
        <taxon>Bacillota</taxon>
        <taxon>Clostridia</taxon>
        <taxon>Lachnospirales</taxon>
        <taxon>Lachnospiraceae</taxon>
        <taxon>Variimorphobacter</taxon>
    </lineage>
</organism>
<dbReference type="PANTHER" id="PTHR44169:SF14">
    <property type="entry name" value="PROTEIN DLTE"/>
    <property type="match status" value="1"/>
</dbReference>
<keyword evidence="2" id="KW-0560">Oxidoreductase</keyword>
<dbReference type="EMBL" id="JACEGA010000001">
    <property type="protein sequence ID" value="MBB2181468.1"/>
    <property type="molecule type" value="Genomic_DNA"/>
</dbReference>
<dbReference type="PROSITE" id="PS00061">
    <property type="entry name" value="ADH_SHORT"/>
    <property type="match status" value="1"/>
</dbReference>
<dbReference type="InterPro" id="IPR002347">
    <property type="entry name" value="SDR_fam"/>
</dbReference>
<dbReference type="GO" id="GO:0004806">
    <property type="term" value="F:triacylglycerol lipase activity"/>
    <property type="evidence" value="ECO:0007669"/>
    <property type="project" value="TreeGrafter"/>
</dbReference>
<accession>A0A839JW61</accession>
<dbReference type="Pfam" id="PF00106">
    <property type="entry name" value="adh_short"/>
    <property type="match status" value="1"/>
</dbReference>
<dbReference type="AlphaFoldDB" id="A0A839JW61"/>
<evidence type="ECO:0000256" key="2">
    <source>
        <dbReference type="ARBA" id="ARBA00023002"/>
    </source>
</evidence>
<dbReference type="Gene3D" id="3.40.50.720">
    <property type="entry name" value="NAD(P)-binding Rossmann-like Domain"/>
    <property type="match status" value="1"/>
</dbReference>
<dbReference type="GO" id="GO:0005811">
    <property type="term" value="C:lipid droplet"/>
    <property type="evidence" value="ECO:0007669"/>
    <property type="project" value="TreeGrafter"/>
</dbReference>
<evidence type="ECO:0000256" key="1">
    <source>
        <dbReference type="ARBA" id="ARBA00006484"/>
    </source>
</evidence>
<reference evidence="4 5" key="1">
    <citation type="submission" date="2020-07" db="EMBL/GenBank/DDBJ databases">
        <title>Characterization and genome sequencing of isolate MD1, a novel member within the family Lachnospiraceae.</title>
        <authorList>
            <person name="Rettenmaier R."/>
            <person name="Di Bello L."/>
            <person name="Zinser C."/>
            <person name="Scheitz K."/>
            <person name="Liebl W."/>
            <person name="Zverlov V."/>
        </authorList>
    </citation>
    <scope>NUCLEOTIDE SEQUENCE [LARGE SCALE GENOMIC DNA]</scope>
    <source>
        <strain evidence="4 5">MD1</strain>
    </source>
</reference>
<comment type="similarity">
    <text evidence="1 3">Belongs to the short-chain dehydrogenases/reductases (SDR) family.</text>
</comment>
<dbReference type="GO" id="GO:0006654">
    <property type="term" value="P:phosphatidic acid biosynthetic process"/>
    <property type="evidence" value="ECO:0007669"/>
    <property type="project" value="TreeGrafter"/>
</dbReference>